<comment type="caution">
    <text evidence="2">The sequence shown here is derived from an EMBL/GenBank/DDBJ whole genome shotgun (WGS) entry which is preliminary data.</text>
</comment>
<organism evidence="2 3">
    <name type="scientific">Acrasis kona</name>
    <dbReference type="NCBI Taxonomy" id="1008807"/>
    <lineage>
        <taxon>Eukaryota</taxon>
        <taxon>Discoba</taxon>
        <taxon>Heterolobosea</taxon>
        <taxon>Tetramitia</taxon>
        <taxon>Eutetramitia</taxon>
        <taxon>Acrasidae</taxon>
        <taxon>Acrasis</taxon>
    </lineage>
</organism>
<dbReference type="AlphaFoldDB" id="A0AAW2ZHT4"/>
<dbReference type="Proteomes" id="UP001431209">
    <property type="component" value="Unassembled WGS sequence"/>
</dbReference>
<dbReference type="PANTHER" id="PTHR11803">
    <property type="entry name" value="2-IMINOBUTANOATE/2-IMINOPROPANOATE DEAMINASE RIDA"/>
    <property type="match status" value="1"/>
</dbReference>
<gene>
    <name evidence="2" type="ORF">AKO1_010709</name>
</gene>
<dbReference type="SUPFAM" id="SSF55298">
    <property type="entry name" value="YjgF-like"/>
    <property type="match status" value="1"/>
</dbReference>
<proteinExistence type="inferred from homology"/>
<dbReference type="GO" id="GO:0005829">
    <property type="term" value="C:cytosol"/>
    <property type="evidence" value="ECO:0007669"/>
    <property type="project" value="TreeGrafter"/>
</dbReference>
<comment type="similarity">
    <text evidence="1">Belongs to the RutC family.</text>
</comment>
<accession>A0AAW2ZHT4</accession>
<evidence type="ECO:0000313" key="3">
    <source>
        <dbReference type="Proteomes" id="UP001431209"/>
    </source>
</evidence>
<keyword evidence="3" id="KW-1185">Reference proteome</keyword>
<dbReference type="PANTHER" id="PTHR11803:SF39">
    <property type="entry name" value="2-IMINOBUTANOATE_2-IMINOPROPANOATE DEAMINASE"/>
    <property type="match status" value="1"/>
</dbReference>
<dbReference type="NCBIfam" id="TIGR00004">
    <property type="entry name" value="Rid family detoxifying hydrolase"/>
    <property type="match status" value="1"/>
</dbReference>
<protein>
    <submittedName>
        <fullName evidence="2">Ribonuclease</fullName>
    </submittedName>
</protein>
<sequence>MMNRAFRPLFSNPAVRSYAKKIVHNKGAGKAIGAYSPAIQHGNTLYVSGQLGLVDGKLVSEDVQEQAKVALTNMKNIIEGAGSSMDNVLKCTVLLDDISNFSKVNEVYASFFPSNQPARAAFAVKSLPAGGKVEIEAIAAIGE</sequence>
<evidence type="ECO:0000313" key="2">
    <source>
        <dbReference type="EMBL" id="KAL0489371.1"/>
    </source>
</evidence>
<dbReference type="InterPro" id="IPR006175">
    <property type="entry name" value="YjgF/YER057c/UK114"/>
</dbReference>
<dbReference type="CDD" id="cd00448">
    <property type="entry name" value="YjgF_YER057c_UK114_family"/>
    <property type="match status" value="1"/>
</dbReference>
<evidence type="ECO:0000256" key="1">
    <source>
        <dbReference type="ARBA" id="ARBA00010552"/>
    </source>
</evidence>
<dbReference type="GO" id="GO:0005739">
    <property type="term" value="C:mitochondrion"/>
    <property type="evidence" value="ECO:0007669"/>
    <property type="project" value="TreeGrafter"/>
</dbReference>
<reference evidence="2 3" key="1">
    <citation type="submission" date="2024-03" db="EMBL/GenBank/DDBJ databases">
        <title>The Acrasis kona genome and developmental transcriptomes reveal deep origins of eukaryotic multicellular pathways.</title>
        <authorList>
            <person name="Sheikh S."/>
            <person name="Fu C.-J."/>
            <person name="Brown M.W."/>
            <person name="Baldauf S.L."/>
        </authorList>
    </citation>
    <scope>NUCLEOTIDE SEQUENCE [LARGE SCALE GENOMIC DNA]</scope>
    <source>
        <strain evidence="2 3">ATCC MYA-3509</strain>
    </source>
</reference>
<dbReference type="Gene3D" id="3.30.1330.40">
    <property type="entry name" value="RutC-like"/>
    <property type="match status" value="1"/>
</dbReference>
<dbReference type="PROSITE" id="PS01094">
    <property type="entry name" value="UPF0076"/>
    <property type="match status" value="1"/>
</dbReference>
<dbReference type="EMBL" id="JAOPGA020001550">
    <property type="protein sequence ID" value="KAL0489371.1"/>
    <property type="molecule type" value="Genomic_DNA"/>
</dbReference>
<dbReference type="InterPro" id="IPR006056">
    <property type="entry name" value="RidA"/>
</dbReference>
<dbReference type="InterPro" id="IPR019897">
    <property type="entry name" value="RidA_CS"/>
</dbReference>
<name>A0AAW2ZHT4_9EUKA</name>
<dbReference type="InterPro" id="IPR035959">
    <property type="entry name" value="RutC-like_sf"/>
</dbReference>
<dbReference type="GO" id="GO:0019239">
    <property type="term" value="F:deaminase activity"/>
    <property type="evidence" value="ECO:0007669"/>
    <property type="project" value="TreeGrafter"/>
</dbReference>
<dbReference type="Pfam" id="PF01042">
    <property type="entry name" value="Ribonuc_L-PSP"/>
    <property type="match status" value="1"/>
</dbReference>
<dbReference type="FunFam" id="3.30.1330.40:FF:000001">
    <property type="entry name" value="L-PSP family endoribonuclease"/>
    <property type="match status" value="1"/>
</dbReference>